<keyword evidence="2" id="KW-0812">Transmembrane</keyword>
<comment type="caution">
    <text evidence="3">The sequence shown here is derived from an EMBL/GenBank/DDBJ whole genome shotgun (WGS) entry which is preliminary data.</text>
</comment>
<feature type="region of interest" description="Disordered" evidence="1">
    <location>
        <begin position="72"/>
        <end position="93"/>
    </location>
</feature>
<dbReference type="EMBL" id="JAQQWK010000003">
    <property type="protein sequence ID" value="KAK8045117.1"/>
    <property type="molecule type" value="Genomic_DNA"/>
</dbReference>
<keyword evidence="2" id="KW-1133">Transmembrane helix</keyword>
<evidence type="ECO:0000313" key="4">
    <source>
        <dbReference type="Proteomes" id="UP001444661"/>
    </source>
</evidence>
<protein>
    <submittedName>
        <fullName evidence="3">Uncharacterized protein</fullName>
    </submittedName>
</protein>
<reference evidence="3 4" key="1">
    <citation type="submission" date="2023-01" db="EMBL/GenBank/DDBJ databases">
        <title>Analysis of 21 Apiospora genomes using comparative genomics revels a genus with tremendous synthesis potential of carbohydrate active enzymes and secondary metabolites.</title>
        <authorList>
            <person name="Sorensen T."/>
        </authorList>
    </citation>
    <scope>NUCLEOTIDE SEQUENCE [LARGE SCALE GENOMIC DNA]</scope>
    <source>
        <strain evidence="3 4">CBS 33761</strain>
    </source>
</reference>
<gene>
    <name evidence="3" type="ORF">PG993_005141</name>
</gene>
<sequence>MGALYHSIPYTDHGPDKLTVTMGMLVFMLLSLNPSYREIVTYKELMKQDAEYGLASNIHAWSTLDAYSEETSAAVNAAGQKEEEDDIQGELSQSLSRAQVVDIPVQGFSQESDAPLPSPLPNRTYRKHIPRRSSLERDALTRVQGSRIVTRSRTQLASAAAAKKKKKK</sequence>
<proteinExistence type="predicted"/>
<feature type="compositionally biased region" description="Polar residues" evidence="1">
    <location>
        <begin position="143"/>
        <end position="157"/>
    </location>
</feature>
<evidence type="ECO:0000256" key="2">
    <source>
        <dbReference type="SAM" id="Phobius"/>
    </source>
</evidence>
<feature type="transmembrane region" description="Helical" evidence="2">
    <location>
        <begin position="18"/>
        <end position="36"/>
    </location>
</feature>
<evidence type="ECO:0000256" key="1">
    <source>
        <dbReference type="SAM" id="MobiDB-lite"/>
    </source>
</evidence>
<organism evidence="3 4">
    <name type="scientific">Apiospora rasikravindrae</name>
    <dbReference type="NCBI Taxonomy" id="990691"/>
    <lineage>
        <taxon>Eukaryota</taxon>
        <taxon>Fungi</taxon>
        <taxon>Dikarya</taxon>
        <taxon>Ascomycota</taxon>
        <taxon>Pezizomycotina</taxon>
        <taxon>Sordariomycetes</taxon>
        <taxon>Xylariomycetidae</taxon>
        <taxon>Amphisphaeriales</taxon>
        <taxon>Apiosporaceae</taxon>
        <taxon>Apiospora</taxon>
    </lineage>
</organism>
<name>A0ABR1TEU1_9PEZI</name>
<feature type="region of interest" description="Disordered" evidence="1">
    <location>
        <begin position="106"/>
        <end position="168"/>
    </location>
</feature>
<keyword evidence="4" id="KW-1185">Reference proteome</keyword>
<keyword evidence="2" id="KW-0472">Membrane</keyword>
<dbReference type="Proteomes" id="UP001444661">
    <property type="component" value="Unassembled WGS sequence"/>
</dbReference>
<evidence type="ECO:0000313" key="3">
    <source>
        <dbReference type="EMBL" id="KAK8045117.1"/>
    </source>
</evidence>
<accession>A0ABR1TEU1</accession>